<comment type="caution">
    <text evidence="5">The sequence shown here is derived from an EMBL/GenBank/DDBJ whole genome shotgun (WGS) entry which is preliminary data.</text>
</comment>
<dbReference type="OrthoDB" id="5168853at2"/>
<keyword evidence="6" id="KW-1185">Reference proteome</keyword>
<dbReference type="GO" id="GO:0004499">
    <property type="term" value="F:N,N-dimethylaniline monooxygenase activity"/>
    <property type="evidence" value="ECO:0007669"/>
    <property type="project" value="InterPro"/>
</dbReference>
<dbReference type="PANTHER" id="PTHR42877:SF4">
    <property type="entry name" value="FAD_NAD(P)-BINDING DOMAIN-CONTAINING PROTEIN-RELATED"/>
    <property type="match status" value="1"/>
</dbReference>
<comment type="similarity">
    <text evidence="1">Belongs to the FAD-binding monooxygenase family.</text>
</comment>
<dbReference type="GO" id="GO:0050661">
    <property type="term" value="F:NADP binding"/>
    <property type="evidence" value="ECO:0007669"/>
    <property type="project" value="InterPro"/>
</dbReference>
<gene>
    <name evidence="5" type="ORF">E6C70_09090</name>
</gene>
<dbReference type="InterPro" id="IPR051209">
    <property type="entry name" value="FAD-bind_Monooxygenase_sf"/>
</dbReference>
<keyword evidence="2" id="KW-0285">Flavoprotein</keyword>
<evidence type="ECO:0000256" key="3">
    <source>
        <dbReference type="ARBA" id="ARBA00022827"/>
    </source>
</evidence>
<dbReference type="InterPro" id="IPR036188">
    <property type="entry name" value="FAD/NAD-bd_sf"/>
</dbReference>
<reference evidence="5 6" key="1">
    <citation type="submission" date="2019-04" db="EMBL/GenBank/DDBJ databases">
        <authorList>
            <person name="Jiang L."/>
        </authorList>
    </citation>
    <scope>NUCLEOTIDE SEQUENCE [LARGE SCALE GENOMIC DNA]</scope>
    <source>
        <strain evidence="5 6">YIM 131861</strain>
    </source>
</reference>
<sequence>MSRHAQVVIIGSGFSGIGLGYSLKKERFEDFVILERSADVGGVWNLNTYPGCTCDVPSHLYSFSFAPNPEWSSTYSPQPEIRDYLHTCLERFGLRPHLRTGVDVTGAAWNEADQLWEIETSDGRWTANVLVSAVGPLTEPKLPDVPGIGRFRGKVMHSARWDNDYDLAGKRVASIGTGASAIQYVPRIVDRVGELFVFQRTAPWIMPHDKRPITDAERARFRRNPAAQKRERDKVYLSKEALLLGFAKQPKLMKLVEGLARKHRESQVADPALRAALTPDYLVGCKRIVPSNEWYPALQKPNVTLVPKALREVRENSVVDADGVEREVDAIIFATGFHVADIPFADRVRGRSGELLQDHWKGSPRAYLGASVPGFPNFFMFLGPNTGLGHSSMVYMIEAQVAHITHAIRALDTTGATAIEVEQSVHDGYNRRIDAKLATTVWELGGCTSFYRDVNGRNASIYPDWTFRFRRDNVKWRADAYRLTTGPASVTEGVTPAVAAASAIAR</sequence>
<dbReference type="GO" id="GO:0050660">
    <property type="term" value="F:flavin adenine dinucleotide binding"/>
    <property type="evidence" value="ECO:0007669"/>
    <property type="project" value="InterPro"/>
</dbReference>
<dbReference type="Pfam" id="PF00743">
    <property type="entry name" value="FMO-like"/>
    <property type="match status" value="1"/>
</dbReference>
<dbReference type="SUPFAM" id="SSF51905">
    <property type="entry name" value="FAD/NAD(P)-binding domain"/>
    <property type="match status" value="2"/>
</dbReference>
<dbReference type="Gene3D" id="3.50.50.60">
    <property type="entry name" value="FAD/NAD(P)-binding domain"/>
    <property type="match status" value="2"/>
</dbReference>
<keyword evidence="3" id="KW-0274">FAD</keyword>
<evidence type="ECO:0000256" key="2">
    <source>
        <dbReference type="ARBA" id="ARBA00022630"/>
    </source>
</evidence>
<evidence type="ECO:0000256" key="1">
    <source>
        <dbReference type="ARBA" id="ARBA00010139"/>
    </source>
</evidence>
<evidence type="ECO:0000256" key="4">
    <source>
        <dbReference type="ARBA" id="ARBA00023002"/>
    </source>
</evidence>
<name>A0A4S4FW54_9MICO</name>
<protein>
    <submittedName>
        <fullName evidence="5">NAD(P)/FAD-dependent oxidoreductase</fullName>
    </submittedName>
</protein>
<evidence type="ECO:0000313" key="5">
    <source>
        <dbReference type="EMBL" id="THG34598.1"/>
    </source>
</evidence>
<proteinExistence type="inferred from homology"/>
<accession>A0A4S4FW54</accession>
<dbReference type="InterPro" id="IPR020946">
    <property type="entry name" value="Flavin_mOase-like"/>
</dbReference>
<dbReference type="Proteomes" id="UP000307380">
    <property type="component" value="Unassembled WGS sequence"/>
</dbReference>
<evidence type="ECO:0000313" key="6">
    <source>
        <dbReference type="Proteomes" id="UP000307380"/>
    </source>
</evidence>
<keyword evidence="4" id="KW-0560">Oxidoreductase</keyword>
<dbReference type="PANTHER" id="PTHR42877">
    <property type="entry name" value="L-ORNITHINE N(5)-MONOOXYGENASE-RELATED"/>
    <property type="match status" value="1"/>
</dbReference>
<organism evidence="5 6">
    <name type="scientific">Orlajensenia flava</name>
    <dbReference type="NCBI Taxonomy" id="2565934"/>
    <lineage>
        <taxon>Bacteria</taxon>
        <taxon>Bacillati</taxon>
        <taxon>Actinomycetota</taxon>
        <taxon>Actinomycetes</taxon>
        <taxon>Micrococcales</taxon>
        <taxon>Microbacteriaceae</taxon>
        <taxon>Orlajensenia</taxon>
    </lineage>
</organism>
<dbReference type="EMBL" id="SSSN01000005">
    <property type="protein sequence ID" value="THG34598.1"/>
    <property type="molecule type" value="Genomic_DNA"/>
</dbReference>
<dbReference type="AlphaFoldDB" id="A0A4S4FW54"/>